<feature type="compositionally biased region" description="Low complexity" evidence="1">
    <location>
        <begin position="646"/>
        <end position="656"/>
    </location>
</feature>
<proteinExistence type="predicted"/>
<evidence type="ECO:0000313" key="2">
    <source>
        <dbReference type="EMBL" id="KFG39284.1"/>
    </source>
</evidence>
<sequence length="1056" mass="110826">MISFGCPWRPAASIALAAVLFISPLLSFGASELLKTPAASLEGAEGLHVIGFVTLDQLVASLKDSSLREAFLEALPNQWALPKFASSTTSELNQLQAWTKSIRERFPLGDAVSNTTAEISNRTSSLRDILSSLTQSAGSDTGSSLPLFFSGDVQGNLPLLLKEFAAALPLRHGSQGDDVNPSPSLHPVEDAFGLLPKLDLLNTNHISQIFAVPSELAWPVSRQRLELLLPVLTRSSQDGESSLPGWQIKDFDGLSALRVRLEDLVVPLSQADGSLLYATLKDALPDFQLPDSLDILPLATLENKELGSVASLWSSVKGTMLSRMAVLNGDAPFLVGPVLNLNSLPKLQLASSPLIQRLSDSTMPLKLNSTLGNPADLLSSVMEALESGVAVDDGLKDLFVNRATRLQESVVSPVEAFLRPNNGTESNNMFDFFDMKLPFVAIPRDSLPGLFISLKNLNTRCGEASTGEAGASCPLNFPSFSTLPLGTPFGEEGLDTMYSRVETLSEQLRIAVEQLQDRIMRTLAVTEPSVQGQPATEKKEETKDAAALRQAMDATVKLANTMNAALQFTKKEVKALKLFSAHAEDGLRNGALLEDLGASAANLLKQGGSGGSSPQLRSFIANIEGSPLLAVPRSVYNQLLKVTAGEQEPQQSEQQQATTSNVRRRRLQATGETPTALSAGLGALAPREDGLVLVDPLFFGSLLNTLRGVDGAGLRGALKDVLSRATHGLDDGSGEARPLFSLSPLVEDLFANNSLSFPALAFPTVDLLRTGVFPGQLLNVPLSQWVSSGIIPADFAGRTLPELLDVHAAASQLKALPLGELLPGARSAAASMGLDLPSTLFEDGSSLLARTVGDLQMNALLPPQLLHIPLSQLVDGNGVVGREILDLPLGSVLAGGEAATSLLAHPLGDALGLRPVLESLANHTSMPLKLDIPDIARATAGISGGQGQLPQLLSANGLPGGAVTLLPVSGEWLSLTGLDKIRPSGGATAFVGNLTERAAAAANAATSGSFLAGRAGASSGSTEATAGLFGRLLPIGDALKNLTALTGSPLGNELFF</sequence>
<accession>A0A086K4G6</accession>
<dbReference type="VEuPathDB" id="ToxoDB:TGP89_238915"/>
<protein>
    <submittedName>
        <fullName evidence="2">Uncharacterized protein</fullName>
    </submittedName>
</protein>
<evidence type="ECO:0000313" key="3">
    <source>
        <dbReference type="Proteomes" id="UP000028828"/>
    </source>
</evidence>
<name>A0A086K4G6_TOXGO</name>
<organism evidence="2 3">
    <name type="scientific">Toxoplasma gondii p89</name>
    <dbReference type="NCBI Taxonomy" id="943119"/>
    <lineage>
        <taxon>Eukaryota</taxon>
        <taxon>Sar</taxon>
        <taxon>Alveolata</taxon>
        <taxon>Apicomplexa</taxon>
        <taxon>Conoidasida</taxon>
        <taxon>Coccidia</taxon>
        <taxon>Eucoccidiorida</taxon>
        <taxon>Eimeriorina</taxon>
        <taxon>Sarcocystidae</taxon>
        <taxon>Toxoplasma</taxon>
    </lineage>
</organism>
<gene>
    <name evidence="2" type="ORF">TGP89_238915</name>
</gene>
<evidence type="ECO:0000256" key="1">
    <source>
        <dbReference type="SAM" id="MobiDB-lite"/>
    </source>
</evidence>
<dbReference type="EMBL" id="AEYI02001287">
    <property type="protein sequence ID" value="KFG39284.1"/>
    <property type="molecule type" value="Genomic_DNA"/>
</dbReference>
<dbReference type="OrthoDB" id="348418at2759"/>
<dbReference type="AlphaFoldDB" id="A0A086K4G6"/>
<reference evidence="2 3" key="1">
    <citation type="submission" date="2014-03" db="EMBL/GenBank/DDBJ databases">
        <authorList>
            <person name="Sibley D."/>
            <person name="Venepally P."/>
            <person name="Karamycheva S."/>
            <person name="Hadjithomas M."/>
            <person name="Khan A."/>
            <person name="Brunk B."/>
            <person name="Roos D."/>
            <person name="Caler E."/>
            <person name="Lorenzi H."/>
        </authorList>
    </citation>
    <scope>NUCLEOTIDE SEQUENCE [LARGE SCALE GENOMIC DNA]</scope>
    <source>
        <strain evidence="3">p89</strain>
    </source>
</reference>
<comment type="caution">
    <text evidence="2">The sequence shown here is derived from an EMBL/GenBank/DDBJ whole genome shotgun (WGS) entry which is preliminary data.</text>
</comment>
<feature type="region of interest" description="Disordered" evidence="1">
    <location>
        <begin position="644"/>
        <end position="672"/>
    </location>
</feature>
<dbReference type="Proteomes" id="UP000028828">
    <property type="component" value="Unassembled WGS sequence"/>
</dbReference>